<reference evidence="1" key="2">
    <citation type="submission" date="2020-11" db="EMBL/GenBank/DDBJ databases">
        <authorList>
            <person name="McCartney M.A."/>
            <person name="Auch B."/>
            <person name="Kono T."/>
            <person name="Mallez S."/>
            <person name="Becker A."/>
            <person name="Gohl D.M."/>
            <person name="Silverstein K.A.T."/>
            <person name="Koren S."/>
            <person name="Bechman K.B."/>
            <person name="Herman A."/>
            <person name="Abrahante J.E."/>
            <person name="Garbe J."/>
        </authorList>
    </citation>
    <scope>NUCLEOTIDE SEQUENCE</scope>
    <source>
        <strain evidence="1">Duluth1</strain>
        <tissue evidence="1">Whole animal</tissue>
    </source>
</reference>
<accession>A0A9D4EQT5</accession>
<sequence>MKHEAVEHAHAEGILGAIEEAMSNIDGWKEKLIATGCDDASVNLGKKTQCYGSS</sequence>
<dbReference type="Proteomes" id="UP000828390">
    <property type="component" value="Unassembled WGS sequence"/>
</dbReference>
<protein>
    <submittedName>
        <fullName evidence="1">Uncharacterized protein</fullName>
    </submittedName>
</protein>
<keyword evidence="2" id="KW-1185">Reference proteome</keyword>
<evidence type="ECO:0000313" key="1">
    <source>
        <dbReference type="EMBL" id="KAH3782816.1"/>
    </source>
</evidence>
<comment type="caution">
    <text evidence="1">The sequence shown here is derived from an EMBL/GenBank/DDBJ whole genome shotgun (WGS) entry which is preliminary data.</text>
</comment>
<name>A0A9D4EQT5_DREPO</name>
<gene>
    <name evidence="1" type="ORF">DPMN_160736</name>
</gene>
<proteinExistence type="predicted"/>
<dbReference type="EMBL" id="JAIWYP010000008">
    <property type="protein sequence ID" value="KAH3782816.1"/>
    <property type="molecule type" value="Genomic_DNA"/>
</dbReference>
<organism evidence="1 2">
    <name type="scientific">Dreissena polymorpha</name>
    <name type="common">Zebra mussel</name>
    <name type="synonym">Mytilus polymorpha</name>
    <dbReference type="NCBI Taxonomy" id="45954"/>
    <lineage>
        <taxon>Eukaryota</taxon>
        <taxon>Metazoa</taxon>
        <taxon>Spiralia</taxon>
        <taxon>Lophotrochozoa</taxon>
        <taxon>Mollusca</taxon>
        <taxon>Bivalvia</taxon>
        <taxon>Autobranchia</taxon>
        <taxon>Heteroconchia</taxon>
        <taxon>Euheterodonta</taxon>
        <taxon>Imparidentia</taxon>
        <taxon>Neoheterodontei</taxon>
        <taxon>Myida</taxon>
        <taxon>Dreissenoidea</taxon>
        <taxon>Dreissenidae</taxon>
        <taxon>Dreissena</taxon>
    </lineage>
</organism>
<dbReference type="AlphaFoldDB" id="A0A9D4EQT5"/>
<reference evidence="1" key="1">
    <citation type="journal article" date="2019" name="bioRxiv">
        <title>The Genome of the Zebra Mussel, Dreissena polymorpha: A Resource for Invasive Species Research.</title>
        <authorList>
            <person name="McCartney M.A."/>
            <person name="Auch B."/>
            <person name="Kono T."/>
            <person name="Mallez S."/>
            <person name="Zhang Y."/>
            <person name="Obille A."/>
            <person name="Becker A."/>
            <person name="Abrahante J.E."/>
            <person name="Garbe J."/>
            <person name="Badalamenti J.P."/>
            <person name="Herman A."/>
            <person name="Mangelson H."/>
            <person name="Liachko I."/>
            <person name="Sullivan S."/>
            <person name="Sone E.D."/>
            <person name="Koren S."/>
            <person name="Silverstein K.A.T."/>
            <person name="Beckman K.B."/>
            <person name="Gohl D.M."/>
        </authorList>
    </citation>
    <scope>NUCLEOTIDE SEQUENCE</scope>
    <source>
        <strain evidence="1">Duluth1</strain>
        <tissue evidence="1">Whole animal</tissue>
    </source>
</reference>
<evidence type="ECO:0000313" key="2">
    <source>
        <dbReference type="Proteomes" id="UP000828390"/>
    </source>
</evidence>